<accession>A0ACB9ZG10</accession>
<organism evidence="1 2">
    <name type="scientific">Hypoxylon rubiginosum</name>
    <dbReference type="NCBI Taxonomy" id="110542"/>
    <lineage>
        <taxon>Eukaryota</taxon>
        <taxon>Fungi</taxon>
        <taxon>Dikarya</taxon>
        <taxon>Ascomycota</taxon>
        <taxon>Pezizomycotina</taxon>
        <taxon>Sordariomycetes</taxon>
        <taxon>Xylariomycetidae</taxon>
        <taxon>Xylariales</taxon>
        <taxon>Hypoxylaceae</taxon>
        <taxon>Hypoxylon</taxon>
    </lineage>
</organism>
<evidence type="ECO:0000313" key="1">
    <source>
        <dbReference type="EMBL" id="KAI4870462.1"/>
    </source>
</evidence>
<sequence length="140" mass="15937">MYEYGTKKEKNSHAARLFLSIIFRVSHSNDFLPPSPRSSPSPAFELGLRAATVMPKTTLTYTAIACTYLEQTSTLGMVYHRLFIVCMYALVLCIYQFYQMSIKSLLHFRCVCYSAPLFPVIVNVGSSHFFCYLSASLTFR</sequence>
<gene>
    <name evidence="1" type="ORF">F4820DRAFT_256826</name>
</gene>
<evidence type="ECO:0000313" key="2">
    <source>
        <dbReference type="Proteomes" id="UP001497700"/>
    </source>
</evidence>
<comment type="caution">
    <text evidence="1">The sequence shown here is derived from an EMBL/GenBank/DDBJ whole genome shotgun (WGS) entry which is preliminary data.</text>
</comment>
<reference evidence="1 2" key="1">
    <citation type="journal article" date="2022" name="New Phytol.">
        <title>Ecological generalism drives hyperdiversity of secondary metabolite gene clusters in xylarialean endophytes.</title>
        <authorList>
            <person name="Franco M.E.E."/>
            <person name="Wisecaver J.H."/>
            <person name="Arnold A.E."/>
            <person name="Ju Y.M."/>
            <person name="Slot J.C."/>
            <person name="Ahrendt S."/>
            <person name="Moore L.P."/>
            <person name="Eastman K.E."/>
            <person name="Scott K."/>
            <person name="Konkel Z."/>
            <person name="Mondo S.J."/>
            <person name="Kuo A."/>
            <person name="Hayes R.D."/>
            <person name="Haridas S."/>
            <person name="Andreopoulos B."/>
            <person name="Riley R."/>
            <person name="LaButti K."/>
            <person name="Pangilinan J."/>
            <person name="Lipzen A."/>
            <person name="Amirebrahimi M."/>
            <person name="Yan J."/>
            <person name="Adam C."/>
            <person name="Keymanesh K."/>
            <person name="Ng V."/>
            <person name="Louie K."/>
            <person name="Northen T."/>
            <person name="Drula E."/>
            <person name="Henrissat B."/>
            <person name="Hsieh H.M."/>
            <person name="Youens-Clark K."/>
            <person name="Lutzoni F."/>
            <person name="Miadlikowska J."/>
            <person name="Eastwood D.C."/>
            <person name="Hamelin R.C."/>
            <person name="Grigoriev I.V."/>
            <person name="U'Ren J.M."/>
        </authorList>
    </citation>
    <scope>NUCLEOTIDE SEQUENCE [LARGE SCALE GENOMIC DNA]</scope>
    <source>
        <strain evidence="1 2">CBS 119005</strain>
    </source>
</reference>
<protein>
    <submittedName>
        <fullName evidence="1">Uncharacterized protein</fullName>
    </submittedName>
</protein>
<name>A0ACB9ZG10_9PEZI</name>
<keyword evidence="2" id="KW-1185">Reference proteome</keyword>
<dbReference type="EMBL" id="MU393424">
    <property type="protein sequence ID" value="KAI4870462.1"/>
    <property type="molecule type" value="Genomic_DNA"/>
</dbReference>
<proteinExistence type="predicted"/>
<dbReference type="Proteomes" id="UP001497700">
    <property type="component" value="Unassembled WGS sequence"/>
</dbReference>